<organism evidence="2">
    <name type="scientific">marine sediment metagenome</name>
    <dbReference type="NCBI Taxonomy" id="412755"/>
    <lineage>
        <taxon>unclassified sequences</taxon>
        <taxon>metagenomes</taxon>
        <taxon>ecological metagenomes</taxon>
    </lineage>
</organism>
<comment type="caution">
    <text evidence="2">The sequence shown here is derived from an EMBL/GenBank/DDBJ whole genome shotgun (WGS) entry which is preliminary data.</text>
</comment>
<reference evidence="2" key="1">
    <citation type="journal article" date="2014" name="Front. Microbiol.">
        <title>High frequency of phylogenetically diverse reductive dehalogenase-homologous genes in deep subseafloor sedimentary metagenomes.</title>
        <authorList>
            <person name="Kawai M."/>
            <person name="Futagami T."/>
            <person name="Toyoda A."/>
            <person name="Takaki Y."/>
            <person name="Nishi S."/>
            <person name="Hori S."/>
            <person name="Arai W."/>
            <person name="Tsubouchi T."/>
            <person name="Morono Y."/>
            <person name="Uchiyama I."/>
            <person name="Ito T."/>
            <person name="Fujiyama A."/>
            <person name="Inagaki F."/>
            <person name="Takami H."/>
        </authorList>
    </citation>
    <scope>NUCLEOTIDE SEQUENCE</scope>
    <source>
        <strain evidence="2">Expedition CK06-06</strain>
    </source>
</reference>
<name>X1C3M6_9ZZZZ</name>
<feature type="transmembrane region" description="Helical" evidence="1">
    <location>
        <begin position="6"/>
        <end position="28"/>
    </location>
</feature>
<keyword evidence="1" id="KW-0472">Membrane</keyword>
<keyword evidence="1" id="KW-0812">Transmembrane</keyword>
<evidence type="ECO:0000256" key="1">
    <source>
        <dbReference type="SAM" id="Phobius"/>
    </source>
</evidence>
<accession>X1C3M6</accession>
<protein>
    <submittedName>
        <fullName evidence="2">Uncharacterized protein</fullName>
    </submittedName>
</protein>
<gene>
    <name evidence="2" type="ORF">S01H4_21293</name>
</gene>
<dbReference type="EMBL" id="BART01009632">
    <property type="protein sequence ID" value="GAG78966.1"/>
    <property type="molecule type" value="Genomic_DNA"/>
</dbReference>
<feature type="non-terminal residue" evidence="2">
    <location>
        <position position="1"/>
    </location>
</feature>
<sequence>WKFPLYWTAWVAGTAFIAGGIALIIWIFNVNREAWDGPEGK</sequence>
<dbReference type="AlphaFoldDB" id="X1C3M6"/>
<keyword evidence="1" id="KW-1133">Transmembrane helix</keyword>
<evidence type="ECO:0000313" key="2">
    <source>
        <dbReference type="EMBL" id="GAG78966.1"/>
    </source>
</evidence>
<proteinExistence type="predicted"/>